<dbReference type="GO" id="GO:0016020">
    <property type="term" value="C:membrane"/>
    <property type="evidence" value="ECO:0007669"/>
    <property type="project" value="UniProtKB-SubCell"/>
</dbReference>
<dbReference type="SMART" id="SM00831">
    <property type="entry name" value="Cation_ATPase_N"/>
    <property type="match status" value="1"/>
</dbReference>
<dbReference type="OrthoDB" id="8588at2157"/>
<evidence type="ECO:0000313" key="11">
    <source>
        <dbReference type="Proteomes" id="UP000029859"/>
    </source>
</evidence>
<dbReference type="InterPro" id="IPR004014">
    <property type="entry name" value="ATPase_P-typ_cation-transptr_N"/>
</dbReference>
<evidence type="ECO:0000256" key="5">
    <source>
        <dbReference type="ARBA" id="ARBA00022967"/>
    </source>
</evidence>
<sequence>MDYENADIDSVLADLNTSREGLSEEEAANRLLEYGFNELEEKTKVTPLKVLMRQFANFIVWVLLAAAIISLTIDEVVNFWVIVIIIAFVVVLGFVQEFKAEKAMEALKKMVQSVTHVVRGGVVIEIPTRSVVVGDIMVLETGDKIAADGFVFEVQGLKMDESAITGESMSVEKGPGDLLFSGTQIVRGKCRAVVTAVGMQSRLGMIAGMIQENEARTPLQEKIADLAKSLAIIALVASGLTFMFGYFTGAPTEEMLIIALALAVAAVPEGLPLTMTITLAYGMHRMAKHNAIIRKMLGVETLGSTTVICTDKTGTLTKNEMTVQKIFAGGEFFDLTGVGYDPEGSLSKDDGAVEVEKNPTLGMLLKAAALCNNSSMVQRQGRWDVVGDPTEISLIVAASKADIWKDDLDSEYEKLHEIMFTSERKLMTTIHKTDEGRIAFCKGAPEFVLEKCVSIERDDGIHDLNDDDLARILDQNTELGRSAYRVLGISYRKLPEGLPVEDSENKLTFLGLVAIIDPERKEAKDAIALCNQAGIRVVMITGDNEETAKAIGKKIGLSADYDGTVDQMDGKLRHIIDDGAITGSELLSLDDEEFNSVVEGVSVYARVMPEQKLRIVQALQNRGHVVAMTGDGVNDAPALKKADIGISMGIKGTDVAKESSLMVLQDDNFETIVEAVKRGRGIYENIEKFTTYLVSRNFTEVILILLGITLLGFDLIPLLALQILFINMFDEIMPAIALGLDPVRDEVMYEKPRKPGERILKKRNLLLVVSIALVMGLVCFLVFLFSDPVGNIERARTMTFATIVSMILFIPFVFRSLTRSAFSVGLFTNKLMLVGVASTFLLTLTVMYVPYLGNLFELAALGPAEWIVPISAAFATLFIAEAIKKILASSGI</sequence>
<protein>
    <submittedName>
        <fullName evidence="10">Cation transporter</fullName>
    </submittedName>
</protein>
<evidence type="ECO:0000259" key="9">
    <source>
        <dbReference type="SMART" id="SM00831"/>
    </source>
</evidence>
<keyword evidence="3" id="KW-0547">Nucleotide-binding</keyword>
<dbReference type="SUPFAM" id="SSF81660">
    <property type="entry name" value="Metal cation-transporting ATPase, ATP-binding domain N"/>
    <property type="match status" value="1"/>
</dbReference>
<evidence type="ECO:0000256" key="4">
    <source>
        <dbReference type="ARBA" id="ARBA00022840"/>
    </source>
</evidence>
<evidence type="ECO:0000256" key="7">
    <source>
        <dbReference type="ARBA" id="ARBA00023136"/>
    </source>
</evidence>
<dbReference type="Pfam" id="PF13246">
    <property type="entry name" value="Cation_ATPase"/>
    <property type="match status" value="1"/>
</dbReference>
<dbReference type="RefSeq" id="WP_048195962.1">
    <property type="nucleotide sequence ID" value="NZ_CAAGSM010000004.1"/>
</dbReference>
<dbReference type="InterPro" id="IPR001757">
    <property type="entry name" value="P_typ_ATPase"/>
</dbReference>
<dbReference type="SFLD" id="SFLDF00027">
    <property type="entry name" value="p-type_atpase"/>
    <property type="match status" value="1"/>
</dbReference>
<feature type="transmembrane region" description="Helical" evidence="8">
    <location>
        <begin position="798"/>
        <end position="818"/>
    </location>
</feature>
<dbReference type="SUPFAM" id="SSF56784">
    <property type="entry name" value="HAD-like"/>
    <property type="match status" value="1"/>
</dbReference>
<proteinExistence type="predicted"/>
<evidence type="ECO:0000256" key="8">
    <source>
        <dbReference type="SAM" id="Phobius"/>
    </source>
</evidence>
<dbReference type="Pfam" id="PF00690">
    <property type="entry name" value="Cation_ATPase_N"/>
    <property type="match status" value="1"/>
</dbReference>
<dbReference type="InterPro" id="IPR023298">
    <property type="entry name" value="ATPase_P-typ_TM_dom_sf"/>
</dbReference>
<dbReference type="AlphaFoldDB" id="A0A099T0I5"/>
<feature type="transmembrane region" description="Helical" evidence="8">
    <location>
        <begin position="79"/>
        <end position="95"/>
    </location>
</feature>
<keyword evidence="5" id="KW-1278">Translocase</keyword>
<evidence type="ECO:0000256" key="6">
    <source>
        <dbReference type="ARBA" id="ARBA00022989"/>
    </source>
</evidence>
<keyword evidence="6 8" id="KW-1133">Transmembrane helix</keyword>
<dbReference type="SUPFAM" id="SSF81653">
    <property type="entry name" value="Calcium ATPase, transduction domain A"/>
    <property type="match status" value="1"/>
</dbReference>
<dbReference type="Gene3D" id="3.40.50.1000">
    <property type="entry name" value="HAD superfamily/HAD-like"/>
    <property type="match status" value="1"/>
</dbReference>
<dbReference type="Gene3D" id="2.70.150.10">
    <property type="entry name" value="Calcium-transporting ATPase, cytoplasmic transduction domain A"/>
    <property type="match status" value="1"/>
</dbReference>
<name>A0A099T0I5_METMT</name>
<dbReference type="Proteomes" id="UP000029859">
    <property type="component" value="Unassembled WGS sequence"/>
</dbReference>
<dbReference type="InterPro" id="IPR036412">
    <property type="entry name" value="HAD-like_sf"/>
</dbReference>
<dbReference type="Pfam" id="PF00689">
    <property type="entry name" value="Cation_ATPase_C"/>
    <property type="match status" value="1"/>
</dbReference>
<comment type="subcellular location">
    <subcellularLocation>
        <location evidence="1">Membrane</location>
        <topology evidence="1">Multi-pass membrane protein</topology>
    </subcellularLocation>
</comment>
<feature type="transmembrane region" description="Helical" evidence="8">
    <location>
        <begin position="230"/>
        <end position="249"/>
    </location>
</feature>
<feature type="transmembrane region" description="Helical" evidence="8">
    <location>
        <begin position="830"/>
        <end position="851"/>
    </location>
</feature>
<keyword evidence="2 8" id="KW-0812">Transmembrane</keyword>
<dbReference type="InterPro" id="IPR006068">
    <property type="entry name" value="ATPase_P-typ_cation-transptr_C"/>
</dbReference>
<dbReference type="Pfam" id="PF00122">
    <property type="entry name" value="E1-E2_ATPase"/>
    <property type="match status" value="1"/>
</dbReference>
<dbReference type="FunFam" id="3.40.50.1000:FF:000028">
    <property type="entry name" value="Calcium-transporting P-type ATPase, putative"/>
    <property type="match status" value="1"/>
</dbReference>
<keyword evidence="4" id="KW-0067">ATP-binding</keyword>
<organism evidence="10 11">
    <name type="scientific">Methanococcoides methylutens</name>
    <dbReference type="NCBI Taxonomy" id="2226"/>
    <lineage>
        <taxon>Archaea</taxon>
        <taxon>Methanobacteriati</taxon>
        <taxon>Methanobacteriota</taxon>
        <taxon>Stenosarchaea group</taxon>
        <taxon>Methanomicrobia</taxon>
        <taxon>Methanosarcinales</taxon>
        <taxon>Methanosarcinaceae</taxon>
        <taxon>Methanococcoides</taxon>
    </lineage>
</organism>
<dbReference type="SFLD" id="SFLDG00002">
    <property type="entry name" value="C1.7:_P-type_atpase_like"/>
    <property type="match status" value="1"/>
</dbReference>
<feature type="transmembrane region" description="Helical" evidence="8">
    <location>
        <begin position="866"/>
        <end position="883"/>
    </location>
</feature>
<dbReference type="InterPro" id="IPR023214">
    <property type="entry name" value="HAD_sf"/>
</dbReference>
<dbReference type="PRINTS" id="PR00119">
    <property type="entry name" value="CATATPASE"/>
</dbReference>
<dbReference type="GO" id="GO:0005524">
    <property type="term" value="F:ATP binding"/>
    <property type="evidence" value="ECO:0007669"/>
    <property type="project" value="UniProtKB-KW"/>
</dbReference>
<dbReference type="PRINTS" id="PR00121">
    <property type="entry name" value="NAKATPASE"/>
</dbReference>
<keyword evidence="7 8" id="KW-0472">Membrane</keyword>
<feature type="domain" description="Cation-transporting P-type ATPase N-terminal" evidence="9">
    <location>
        <begin position="2"/>
        <end position="75"/>
    </location>
</feature>
<comment type="caution">
    <text evidence="10">The sequence shown here is derived from an EMBL/GenBank/DDBJ whole genome shotgun (WGS) entry which is preliminary data.</text>
</comment>
<dbReference type="InterPro" id="IPR059000">
    <property type="entry name" value="ATPase_P-type_domA"/>
</dbReference>
<dbReference type="SUPFAM" id="SSF81665">
    <property type="entry name" value="Calcium ATPase, transmembrane domain M"/>
    <property type="match status" value="1"/>
</dbReference>
<dbReference type="InterPro" id="IPR044492">
    <property type="entry name" value="P_typ_ATPase_HD_dom"/>
</dbReference>
<dbReference type="EMBL" id="JRHO01000014">
    <property type="protein sequence ID" value="KGK98459.1"/>
    <property type="molecule type" value="Genomic_DNA"/>
</dbReference>
<dbReference type="InterPro" id="IPR008250">
    <property type="entry name" value="ATPase_P-typ_transduc_dom_A_sf"/>
</dbReference>
<evidence type="ECO:0000256" key="3">
    <source>
        <dbReference type="ARBA" id="ARBA00022741"/>
    </source>
</evidence>
<dbReference type="GO" id="GO:0016887">
    <property type="term" value="F:ATP hydrolysis activity"/>
    <property type="evidence" value="ECO:0007669"/>
    <property type="project" value="InterPro"/>
</dbReference>
<dbReference type="PANTHER" id="PTHR42861">
    <property type="entry name" value="CALCIUM-TRANSPORTING ATPASE"/>
    <property type="match status" value="1"/>
</dbReference>
<dbReference type="InterPro" id="IPR023299">
    <property type="entry name" value="ATPase_P-typ_cyto_dom_N"/>
</dbReference>
<dbReference type="Gene3D" id="3.40.1110.10">
    <property type="entry name" value="Calcium-transporting ATPase, cytoplasmic domain N"/>
    <property type="match status" value="1"/>
</dbReference>
<evidence type="ECO:0000256" key="1">
    <source>
        <dbReference type="ARBA" id="ARBA00004141"/>
    </source>
</evidence>
<evidence type="ECO:0000256" key="2">
    <source>
        <dbReference type="ARBA" id="ARBA00022692"/>
    </source>
</evidence>
<gene>
    <name evidence="10" type="ORF">LI82_12240</name>
</gene>
<keyword evidence="11" id="KW-1185">Reference proteome</keyword>
<feature type="transmembrane region" description="Helical" evidence="8">
    <location>
        <begin position="698"/>
        <end position="716"/>
    </location>
</feature>
<dbReference type="NCBIfam" id="TIGR01494">
    <property type="entry name" value="ATPase_P-type"/>
    <property type="match status" value="3"/>
</dbReference>
<feature type="transmembrane region" description="Helical" evidence="8">
    <location>
        <begin position="55"/>
        <end position="73"/>
    </location>
</feature>
<dbReference type="InterPro" id="IPR018303">
    <property type="entry name" value="ATPase_P-typ_P_site"/>
</dbReference>
<reference evidence="10 11" key="1">
    <citation type="submission" date="2014-09" db="EMBL/GenBank/DDBJ databases">
        <title>Draft genome sequence of an obligately methylotrophic methanogen, Methanococcoides methylutens, isolated from marine sediment.</title>
        <authorList>
            <person name="Guan Y."/>
            <person name="Ngugi D.K."/>
            <person name="Blom J."/>
            <person name="Ali S."/>
            <person name="Ferry J.G."/>
            <person name="Stingl U."/>
        </authorList>
    </citation>
    <scope>NUCLEOTIDE SEQUENCE [LARGE SCALE GENOMIC DNA]</scope>
    <source>
        <strain evidence="10 11">DSM 2657</strain>
    </source>
</reference>
<dbReference type="Gene3D" id="1.20.1110.10">
    <property type="entry name" value="Calcium-transporting ATPase, transmembrane domain"/>
    <property type="match status" value="1"/>
</dbReference>
<accession>A0A099T0I5</accession>
<dbReference type="SFLD" id="SFLDS00003">
    <property type="entry name" value="Haloacid_Dehalogenase"/>
    <property type="match status" value="1"/>
</dbReference>
<dbReference type="PROSITE" id="PS00154">
    <property type="entry name" value="ATPASE_E1_E2"/>
    <property type="match status" value="1"/>
</dbReference>
<evidence type="ECO:0000313" key="10">
    <source>
        <dbReference type="EMBL" id="KGK98459.1"/>
    </source>
</evidence>
<feature type="transmembrane region" description="Helical" evidence="8">
    <location>
        <begin position="764"/>
        <end position="786"/>
    </location>
</feature>